<gene>
    <name evidence="2" type="ORF">OMED0929_LOCUS618</name>
</gene>
<dbReference type="EMBL" id="HBEW01000740">
    <property type="protein sequence ID" value="CAD8576317.1"/>
    <property type="molecule type" value="Transcribed_RNA"/>
</dbReference>
<reference evidence="2" key="1">
    <citation type="submission" date="2021-01" db="EMBL/GenBank/DDBJ databases">
        <authorList>
            <person name="Corre E."/>
            <person name="Pelletier E."/>
            <person name="Niang G."/>
            <person name="Scheremetjew M."/>
            <person name="Finn R."/>
            <person name="Kale V."/>
            <person name="Holt S."/>
            <person name="Cochrane G."/>
            <person name="Meng A."/>
            <person name="Brown T."/>
            <person name="Cohen L."/>
        </authorList>
    </citation>
    <scope>NUCLEOTIDE SEQUENCE</scope>
    <source>
        <strain evidence="2">Clade-D-RCC2572</strain>
    </source>
</reference>
<sequence>MTTRNAKYRTGETFWSKYGPSVAVWVSIPLVAADPTRHVLQDAGLWTGASSFMYRSSCEHTDVRCLSVTGFTFLMFTYVGFACMLGGVLVSTGAARKLSSGWRRIRRGE</sequence>
<keyword evidence="1" id="KW-0472">Membrane</keyword>
<accession>A0A6U0DSQ6</accession>
<keyword evidence="1" id="KW-0812">Transmembrane</keyword>
<proteinExistence type="predicted"/>
<organism evidence="2">
    <name type="scientific">Ostreococcus mediterraneus</name>
    <dbReference type="NCBI Taxonomy" id="1486918"/>
    <lineage>
        <taxon>Eukaryota</taxon>
        <taxon>Viridiplantae</taxon>
        <taxon>Chlorophyta</taxon>
        <taxon>Mamiellophyceae</taxon>
        <taxon>Mamiellales</taxon>
        <taxon>Bathycoccaceae</taxon>
        <taxon>Ostreococcus</taxon>
    </lineage>
</organism>
<name>A0A6U0DSQ6_9CHLO</name>
<keyword evidence="1" id="KW-1133">Transmembrane helix</keyword>
<dbReference type="AlphaFoldDB" id="A0A6U0DSQ6"/>
<evidence type="ECO:0000313" key="2">
    <source>
        <dbReference type="EMBL" id="CAD8576317.1"/>
    </source>
</evidence>
<evidence type="ECO:0000256" key="1">
    <source>
        <dbReference type="SAM" id="Phobius"/>
    </source>
</evidence>
<protein>
    <submittedName>
        <fullName evidence="2">Uncharacterized protein</fullName>
    </submittedName>
</protein>
<feature type="transmembrane region" description="Helical" evidence="1">
    <location>
        <begin position="73"/>
        <end position="95"/>
    </location>
</feature>